<evidence type="ECO:0000313" key="10">
    <source>
        <dbReference type="EMBL" id="CAB3402586.1"/>
    </source>
</evidence>
<dbReference type="Pfam" id="PF00005">
    <property type="entry name" value="ABC_tran"/>
    <property type="match status" value="2"/>
</dbReference>
<keyword evidence="6 8" id="KW-0472">Membrane</keyword>
<dbReference type="InterPro" id="IPR013525">
    <property type="entry name" value="ABC2_TM"/>
</dbReference>
<feature type="transmembrane region" description="Helical" evidence="8">
    <location>
        <begin position="1215"/>
        <end position="1237"/>
    </location>
</feature>
<evidence type="ECO:0000313" key="11">
    <source>
        <dbReference type="Proteomes" id="UP000494206"/>
    </source>
</evidence>
<feature type="transmembrane region" description="Helical" evidence="8">
    <location>
        <begin position="949"/>
        <end position="969"/>
    </location>
</feature>
<feature type="transmembrane region" description="Helical" evidence="8">
    <location>
        <begin position="23"/>
        <end position="44"/>
    </location>
</feature>
<gene>
    <name evidence="10" type="ORF">CBOVIS_LOCUS5184</name>
</gene>
<feature type="region of interest" description="Disordered" evidence="7">
    <location>
        <begin position="878"/>
        <end position="899"/>
    </location>
</feature>
<feature type="transmembrane region" description="Helical" evidence="8">
    <location>
        <begin position="1295"/>
        <end position="1312"/>
    </location>
</feature>
<evidence type="ECO:0000256" key="6">
    <source>
        <dbReference type="ARBA" id="ARBA00023136"/>
    </source>
</evidence>
<dbReference type="InterPro" id="IPR026082">
    <property type="entry name" value="ABCA"/>
</dbReference>
<sequence length="1681" mass="188617">MSTLKQFRLLLWKDLIIIKRNKVWALFEMLIPTVMLGLIVYLVVKNTSSDLSPDHKFEPFNLTGTVEDAFVVTYSTSIHRRWCLKDSVMLAYAVKNENSKKEVDKLMKSVSQRYQSSRLQMNVERLDNGTHLLTALKDDLPENAEEAICGIGKFVGGIFFEEFDIANKQLKYQIYIPKRLQDLWNLDETWEYPYGAISGFSSRIPSIPPYWMSGYLTIQHAVETVFTESSKESSVGSANIEFLALPVPRYRQSSLGTFISFFPTIWAFCTFVIVIHVTREISAENSNVKPFLSAMGLSTSMFYLAHITVAFVKFLIIFLICTIPLLTVMDFVSPAALVTANVFYGLGAVMFGALVASMFKNHNSAVKVILVLWIGMIALSKFTQPANHRLFLCAIYALNINGAFSLAVQAISDSMKRERELNLFTMFNNSSLQFSLGWSLVMMVIDILWMWAATMLIDHIQNNVDFDPRNWIFKETLDDDETVPDGITITNTRQNEIQMNNISPNTLSPPNNDSDLLLEGATEIDGAREAARADIIVHRLVKIWSTTGERAVDGLSLKATRGQVAVLLGHNGAGKSTTFASIAGIIKPTSGNITICNHDVVRELTETRKHIGLCPQYNPLYEKLTVAEHLSLIHGLKGSEKPFEEEMNRLLEDIKLDFKKNEISMNLSGGMKRKLCVCMALIGQSDVVLLDEPTAGMDPGARKDVERMLENEKANRTILLTTHYMDEAERLGDWVFIMSHGMLVASGTNQYLKKKFGTGYQLTVVLGHSSDKRQMADLLVKVCAVYVDGATRGELHGQQVEIVLPEQNKTNFPQLFRALEAIQERDFKSPVLSSIPNDVKSQLANLMLNNFGLSLNTLEQVFISIGDKVDEALASRQNSTISRNPSGASNLQIPGYNTQSSTKSADSYARLMQCQERGADLHGCSLVMAQFRSIFRKKFLYTRRNWTQLFGQVVIPLILLGFVGLLTLIEHDIRDNLRHFSISEITPTRVLWRFDSNVSGVDEQLLKTIKSESGFIIENYSESKTLMQIVELMKGEMPPVAFGLTPSENMNSSTALFNNRAFHVLPTYVSIINSARAGTQKSAIEGGISLYTKLSQTGQLIPKNLIDILLAPFLVLIFAMVSSSFVIFLVEERISMFAHQQFLTGISPITFYVASFFYDFVVYAVICLMFGLIFLVFGWMKSHFLILILFWILYFISCVPFIYAVSFLFESPSKANVLLIIWLVILSATAAITVKIIQAIPISQIPQMMKDTIGEIFCFLLPSYVFGESVVKISALGMVFTNEQLLQWDILGKNIAYMLTFGAFSITLFLVMQFKCVRKKIADIITIRKGSNNIQPLMSDLPRCDSVDKEKELVRYGNTQEHALVVKDLRKVYGNLTALNDLCLAVRQNECFGVLGVNGAGKTTTFNILTGQTFATSGSATIGGRDVTEQISIGYCPQFDALLLDLTGREILEILSLMHGFKDYVSRASLVLECVGMLKHADKRVRFYSGGQKRKISVGVALLAPTQIIILDEPTAGIDPKARREIWELLMWCCDHSNSALLLTSHSMDECEALCSRIAVLNRGTMIAIGTSQDLKSLYGNNFTMTLTLKSIDERYEICRKVALRIPRAVLKTKETNKTLNLKWIIPKEEGDRWSEKFEMVKNLAKELDVKDYILAQSSLEETFLRLSGLDAEGEENEVHR</sequence>
<keyword evidence="5 8" id="KW-1133">Transmembrane helix</keyword>
<protein>
    <recommendedName>
        <fullName evidence="9">ABC transporter domain-containing protein</fullName>
    </recommendedName>
</protein>
<dbReference type="Pfam" id="PF12698">
    <property type="entry name" value="ABC2_membrane_3"/>
    <property type="match status" value="2"/>
</dbReference>
<feature type="transmembrane region" description="Helical" evidence="8">
    <location>
        <begin position="1257"/>
        <end position="1280"/>
    </location>
</feature>
<feature type="domain" description="ABC transporter" evidence="9">
    <location>
        <begin position="1364"/>
        <end position="1588"/>
    </location>
</feature>
<dbReference type="FunFam" id="3.40.50.300:FF:001598">
    <property type="entry name" value="ABC transporter ced-7"/>
    <property type="match status" value="1"/>
</dbReference>
<dbReference type="PROSITE" id="PS50893">
    <property type="entry name" value="ABC_TRANSPORTER_2"/>
    <property type="match status" value="2"/>
</dbReference>
<dbReference type="InterPro" id="IPR017871">
    <property type="entry name" value="ABC_transporter-like_CS"/>
</dbReference>
<dbReference type="PROSITE" id="PS00211">
    <property type="entry name" value="ABC_TRANSPORTER_1"/>
    <property type="match status" value="2"/>
</dbReference>
<dbReference type="GO" id="GO:0005524">
    <property type="term" value="F:ATP binding"/>
    <property type="evidence" value="ECO:0007669"/>
    <property type="project" value="UniProtKB-KW"/>
</dbReference>
<feature type="transmembrane region" description="Helical" evidence="8">
    <location>
        <begin position="1149"/>
        <end position="1177"/>
    </location>
</feature>
<dbReference type="PANTHER" id="PTHR19229">
    <property type="entry name" value="ATP-BINDING CASSETTE TRANSPORTER SUBFAMILY A ABCA"/>
    <property type="match status" value="1"/>
</dbReference>
<feature type="transmembrane region" description="Helical" evidence="8">
    <location>
        <begin position="1184"/>
        <end position="1209"/>
    </location>
</feature>
<evidence type="ECO:0000256" key="5">
    <source>
        <dbReference type="ARBA" id="ARBA00022989"/>
    </source>
</evidence>
<dbReference type="Proteomes" id="UP000494206">
    <property type="component" value="Unassembled WGS sequence"/>
</dbReference>
<keyword evidence="11" id="KW-1185">Reference proteome</keyword>
<feature type="transmembrane region" description="Helical" evidence="8">
    <location>
        <begin position="1108"/>
        <end position="1129"/>
    </location>
</feature>
<keyword evidence="2 8" id="KW-0812">Transmembrane</keyword>
<name>A0A8S1ENF3_9PELO</name>
<accession>A0A8S1ENF3</accession>
<evidence type="ECO:0000256" key="8">
    <source>
        <dbReference type="SAM" id="Phobius"/>
    </source>
</evidence>
<keyword evidence="4" id="KW-0067">ATP-binding</keyword>
<dbReference type="FunFam" id="3.40.50.300:FF:000933">
    <property type="entry name" value="ABC transporter A family member 7"/>
    <property type="match status" value="1"/>
</dbReference>
<feature type="transmembrane region" description="Helical" evidence="8">
    <location>
        <begin position="432"/>
        <end position="452"/>
    </location>
</feature>
<evidence type="ECO:0000259" key="9">
    <source>
        <dbReference type="PROSITE" id="PS50893"/>
    </source>
</evidence>
<dbReference type="GO" id="GO:0016887">
    <property type="term" value="F:ATP hydrolysis activity"/>
    <property type="evidence" value="ECO:0007669"/>
    <property type="project" value="InterPro"/>
</dbReference>
<keyword evidence="3" id="KW-0547">Nucleotide-binding</keyword>
<dbReference type="EMBL" id="CADEPM010000003">
    <property type="protein sequence ID" value="CAB3402586.1"/>
    <property type="molecule type" value="Genomic_DNA"/>
</dbReference>
<comment type="caution">
    <text evidence="10">The sequence shown here is derived from an EMBL/GenBank/DDBJ whole genome shotgun (WGS) entry which is preliminary data.</text>
</comment>
<reference evidence="10 11" key="1">
    <citation type="submission" date="2020-04" db="EMBL/GenBank/DDBJ databases">
        <authorList>
            <person name="Laetsch R D."/>
            <person name="Stevens L."/>
            <person name="Kumar S."/>
            <person name="Blaxter L. M."/>
        </authorList>
    </citation>
    <scope>NUCLEOTIDE SEQUENCE [LARGE SCALE GENOMIC DNA]</scope>
</reference>
<feature type="transmembrane region" description="Helical" evidence="8">
    <location>
        <begin position="365"/>
        <end position="383"/>
    </location>
</feature>
<dbReference type="InterPro" id="IPR027417">
    <property type="entry name" value="P-loop_NTPase"/>
</dbReference>
<dbReference type="InterPro" id="IPR003439">
    <property type="entry name" value="ABC_transporter-like_ATP-bd"/>
</dbReference>
<evidence type="ECO:0000256" key="1">
    <source>
        <dbReference type="ARBA" id="ARBA00004141"/>
    </source>
</evidence>
<dbReference type="OrthoDB" id="10255969at2759"/>
<feature type="transmembrane region" description="Helical" evidence="8">
    <location>
        <begin position="389"/>
        <end position="411"/>
    </location>
</feature>
<dbReference type="GO" id="GO:0016020">
    <property type="term" value="C:membrane"/>
    <property type="evidence" value="ECO:0007669"/>
    <property type="project" value="UniProtKB-SubCell"/>
</dbReference>
<dbReference type="InterPro" id="IPR003593">
    <property type="entry name" value="AAA+_ATPase"/>
</dbReference>
<feature type="domain" description="ABC transporter" evidence="9">
    <location>
        <begin position="535"/>
        <end position="765"/>
    </location>
</feature>
<evidence type="ECO:0000256" key="2">
    <source>
        <dbReference type="ARBA" id="ARBA00022692"/>
    </source>
</evidence>
<evidence type="ECO:0000256" key="4">
    <source>
        <dbReference type="ARBA" id="ARBA00022840"/>
    </source>
</evidence>
<feature type="transmembrane region" description="Helical" evidence="8">
    <location>
        <begin position="331"/>
        <end position="353"/>
    </location>
</feature>
<dbReference type="SUPFAM" id="SSF52540">
    <property type="entry name" value="P-loop containing nucleoside triphosphate hydrolases"/>
    <property type="match status" value="2"/>
</dbReference>
<dbReference type="CDD" id="cd03263">
    <property type="entry name" value="ABC_subfamily_A"/>
    <property type="match status" value="2"/>
</dbReference>
<dbReference type="GO" id="GO:0140359">
    <property type="term" value="F:ABC-type transporter activity"/>
    <property type="evidence" value="ECO:0007669"/>
    <property type="project" value="InterPro"/>
</dbReference>
<dbReference type="Gene3D" id="3.40.50.300">
    <property type="entry name" value="P-loop containing nucleotide triphosphate hydrolases"/>
    <property type="match status" value="2"/>
</dbReference>
<feature type="transmembrane region" description="Helical" evidence="8">
    <location>
        <begin position="258"/>
        <end position="279"/>
    </location>
</feature>
<evidence type="ECO:0000256" key="3">
    <source>
        <dbReference type="ARBA" id="ARBA00022741"/>
    </source>
</evidence>
<organism evidence="10 11">
    <name type="scientific">Caenorhabditis bovis</name>
    <dbReference type="NCBI Taxonomy" id="2654633"/>
    <lineage>
        <taxon>Eukaryota</taxon>
        <taxon>Metazoa</taxon>
        <taxon>Ecdysozoa</taxon>
        <taxon>Nematoda</taxon>
        <taxon>Chromadorea</taxon>
        <taxon>Rhabditida</taxon>
        <taxon>Rhabditina</taxon>
        <taxon>Rhabditomorpha</taxon>
        <taxon>Rhabditoidea</taxon>
        <taxon>Rhabditidae</taxon>
        <taxon>Peloderinae</taxon>
        <taxon>Caenorhabditis</taxon>
    </lineage>
</organism>
<proteinExistence type="predicted"/>
<evidence type="ECO:0000256" key="7">
    <source>
        <dbReference type="SAM" id="MobiDB-lite"/>
    </source>
</evidence>
<comment type="subcellular location">
    <subcellularLocation>
        <location evidence="1">Membrane</location>
        <topology evidence="1">Multi-pass membrane protein</topology>
    </subcellularLocation>
</comment>
<dbReference type="GO" id="GO:0005319">
    <property type="term" value="F:lipid transporter activity"/>
    <property type="evidence" value="ECO:0007669"/>
    <property type="project" value="TreeGrafter"/>
</dbReference>
<dbReference type="PANTHER" id="PTHR19229:SF271">
    <property type="entry name" value="ABC TRANSPORTER CED-7"/>
    <property type="match status" value="1"/>
</dbReference>
<dbReference type="SMART" id="SM00382">
    <property type="entry name" value="AAA"/>
    <property type="match status" value="2"/>
</dbReference>
<feature type="transmembrane region" description="Helical" evidence="8">
    <location>
        <begin position="300"/>
        <end position="325"/>
    </location>
</feature>